<keyword evidence="2" id="KW-1185">Reference proteome</keyword>
<gene>
    <name evidence="1" type="ORF">MLD38_012230</name>
</gene>
<evidence type="ECO:0000313" key="1">
    <source>
        <dbReference type="EMBL" id="KAI4374213.1"/>
    </source>
</evidence>
<comment type="caution">
    <text evidence="1">The sequence shown here is derived from an EMBL/GenBank/DDBJ whole genome shotgun (WGS) entry which is preliminary data.</text>
</comment>
<reference evidence="2" key="1">
    <citation type="journal article" date="2023" name="Front. Plant Sci.">
        <title>Chromosomal-level genome assembly of Melastoma candidum provides insights into trichome evolution.</title>
        <authorList>
            <person name="Zhong Y."/>
            <person name="Wu W."/>
            <person name="Sun C."/>
            <person name="Zou P."/>
            <person name="Liu Y."/>
            <person name="Dai S."/>
            <person name="Zhou R."/>
        </authorList>
    </citation>
    <scope>NUCLEOTIDE SEQUENCE [LARGE SCALE GENOMIC DNA]</scope>
</reference>
<dbReference type="Proteomes" id="UP001057402">
    <property type="component" value="Chromosome 4"/>
</dbReference>
<evidence type="ECO:0000313" key="2">
    <source>
        <dbReference type="Proteomes" id="UP001057402"/>
    </source>
</evidence>
<accession>A0ACB9R6R9</accession>
<name>A0ACB9R6R9_9MYRT</name>
<protein>
    <submittedName>
        <fullName evidence="1">Uncharacterized protein</fullName>
    </submittedName>
</protein>
<dbReference type="EMBL" id="CM042883">
    <property type="protein sequence ID" value="KAI4374213.1"/>
    <property type="molecule type" value="Genomic_DNA"/>
</dbReference>
<organism evidence="1 2">
    <name type="scientific">Melastoma candidum</name>
    <dbReference type="NCBI Taxonomy" id="119954"/>
    <lineage>
        <taxon>Eukaryota</taxon>
        <taxon>Viridiplantae</taxon>
        <taxon>Streptophyta</taxon>
        <taxon>Embryophyta</taxon>
        <taxon>Tracheophyta</taxon>
        <taxon>Spermatophyta</taxon>
        <taxon>Magnoliopsida</taxon>
        <taxon>eudicotyledons</taxon>
        <taxon>Gunneridae</taxon>
        <taxon>Pentapetalae</taxon>
        <taxon>rosids</taxon>
        <taxon>malvids</taxon>
        <taxon>Myrtales</taxon>
        <taxon>Melastomataceae</taxon>
        <taxon>Melastomatoideae</taxon>
        <taxon>Melastomateae</taxon>
        <taxon>Melastoma</taxon>
    </lineage>
</organism>
<sequence>MSSSFTHLLDSTTSSSAPKYNSFPPLPLPLSPSPAFSPASLFLDSPIFFPNSSAILSPTVGAFGGESFGWRNENGYGGDRPAVKSEDRSYSDFSFQPQMKPVPTSNSSSSALQVSVDVSSRTQDTWDYSQQEASEFAPLNSSVPGFSSDQTASLVQPQQQQQSSSYSYLTEQKKSDDGYNWRKYGQKQVKGSENPRSYYKCTFPNCPTKKKVETSLEGHITEIVYKGTHNHLKPLSSRRSSSSSAQLVQPGGGYSSSEAAERSIGRMDAQQDTSVSMGEDADFEENSQMSNSGGADEDGDEPEAKRWKGDGEDYETISSAGNRTVKEPRVVVQTMSEIDILDDGYRWRKYGQKVVKGNHNPRSYYKCTFMGCPVRKHVERSSNDMRAVVTTYEGKHNHDIPAARGSGVQSLNRPMPSVSNNTSGVIPMSIRSSTTAGHSNYDTTASPYLSSLDDSRFPKQGNQAPFTLQMLQGSNTFGTVGSGGSSSPFINQTLNWEEIYSRAKEEPRDISDFSSFLS</sequence>
<proteinExistence type="predicted"/>